<evidence type="ECO:0000313" key="15">
    <source>
        <dbReference type="Proteomes" id="UP000017184"/>
    </source>
</evidence>
<dbReference type="InterPro" id="IPR045028">
    <property type="entry name" value="DinG/Rad3-like"/>
</dbReference>
<dbReference type="SMART" id="SM00491">
    <property type="entry name" value="HELICc2"/>
    <property type="match status" value="1"/>
</dbReference>
<feature type="binding site" evidence="11">
    <location>
        <position position="170"/>
    </location>
    <ligand>
        <name>[4Fe-4S] cluster</name>
        <dbReference type="ChEBI" id="CHEBI:49883"/>
    </ligand>
</feature>
<proteinExistence type="inferred from homology"/>
<evidence type="ECO:0000256" key="10">
    <source>
        <dbReference type="ARBA" id="ARBA00023235"/>
    </source>
</evidence>
<feature type="region of interest" description="Disordered" evidence="12">
    <location>
        <begin position="1"/>
        <end position="49"/>
    </location>
</feature>
<protein>
    <recommendedName>
        <fullName evidence="11">ATP-dependent DNA helicase DinG</fullName>
        <ecNumber evidence="11">5.6.2.3</ecNumber>
    </recommendedName>
    <alternativeName>
        <fullName evidence="11">DNA 5'-3' helicase DinG</fullName>
    </alternativeName>
</protein>
<gene>
    <name evidence="11 14" type="primary">dinG</name>
    <name evidence="14" type="ORF">Cenrod_2199</name>
</gene>
<feature type="compositionally biased region" description="Acidic residues" evidence="12">
    <location>
        <begin position="15"/>
        <end position="27"/>
    </location>
</feature>
<feature type="binding site" evidence="11">
    <location>
        <position position="254"/>
    </location>
    <ligand>
        <name>[4Fe-4S] cluster</name>
        <dbReference type="ChEBI" id="CHEBI:49883"/>
    </ligand>
</feature>
<name>U5NA36_9BURK</name>
<dbReference type="InterPro" id="IPR014001">
    <property type="entry name" value="Helicase_ATP-bd"/>
</dbReference>
<dbReference type="Pfam" id="PF06733">
    <property type="entry name" value="DEAD_2"/>
    <property type="match status" value="1"/>
</dbReference>
<dbReference type="GO" id="GO:0016887">
    <property type="term" value="F:ATP hydrolysis activity"/>
    <property type="evidence" value="ECO:0007669"/>
    <property type="project" value="RHEA"/>
</dbReference>
<keyword evidence="8 11" id="KW-0411">Iron-sulfur</keyword>
<reference evidence="14 15" key="1">
    <citation type="journal article" date="2013" name="Genome Biol.">
        <title>Genomic analysis reveals key aspects of prokaryotic symbiosis in the phototrophic consortium "Chlorochromatium aggregatum".</title>
        <authorList>
            <person name="Liu Z."/>
            <person name="Muller J."/>
            <person name="Li T."/>
            <person name="Alvey R.M."/>
            <person name="Vogl K."/>
            <person name="Frigaard N.U."/>
            <person name="Rockwell N.C."/>
            <person name="Boyd E.S."/>
            <person name="Tomsho L.P."/>
            <person name="Schuster S.C."/>
            <person name="Henke P."/>
            <person name="Rohde M."/>
            <person name="Overmann J."/>
            <person name="Bryant D.A."/>
        </authorList>
    </citation>
    <scope>NUCLEOTIDE SEQUENCE [LARGE SCALE GENOMIC DNA]</scope>
    <source>
        <strain evidence="14">CR</strain>
    </source>
</reference>
<organism evidence="14 15">
    <name type="scientific">Candidatus Symbiobacter mobilis CR</name>
    <dbReference type="NCBI Taxonomy" id="946483"/>
    <lineage>
        <taxon>Bacteria</taxon>
        <taxon>Pseudomonadati</taxon>
        <taxon>Pseudomonadota</taxon>
        <taxon>Betaproteobacteria</taxon>
        <taxon>Burkholderiales</taxon>
        <taxon>Comamonadaceae</taxon>
    </lineage>
</organism>
<comment type="catalytic activity">
    <reaction evidence="11">
        <text>ATP + H2O = ADP + phosphate + H(+)</text>
        <dbReference type="Rhea" id="RHEA:13065"/>
        <dbReference type="ChEBI" id="CHEBI:15377"/>
        <dbReference type="ChEBI" id="CHEBI:15378"/>
        <dbReference type="ChEBI" id="CHEBI:30616"/>
        <dbReference type="ChEBI" id="CHEBI:43474"/>
        <dbReference type="ChEBI" id="CHEBI:456216"/>
        <dbReference type="EC" id="5.6.2.3"/>
    </reaction>
</comment>
<dbReference type="GO" id="GO:0051539">
    <property type="term" value="F:4 iron, 4 sulfur cluster binding"/>
    <property type="evidence" value="ECO:0007669"/>
    <property type="project" value="UniProtKB-UniRule"/>
</dbReference>
<keyword evidence="10 11" id="KW-0413">Isomerase</keyword>
<keyword evidence="7 11" id="KW-0408">Iron</keyword>
<dbReference type="GO" id="GO:0033677">
    <property type="term" value="F:DNA/RNA helicase activity"/>
    <property type="evidence" value="ECO:0007669"/>
    <property type="project" value="TreeGrafter"/>
</dbReference>
<evidence type="ECO:0000256" key="12">
    <source>
        <dbReference type="SAM" id="MobiDB-lite"/>
    </source>
</evidence>
<feature type="domain" description="Helicase ATP-binding" evidence="13">
    <location>
        <begin position="61"/>
        <end position="371"/>
    </location>
</feature>
<evidence type="ECO:0000256" key="4">
    <source>
        <dbReference type="ARBA" id="ARBA00022801"/>
    </source>
</evidence>
<dbReference type="KEGG" id="cbx:Cenrod_2199"/>
<dbReference type="NCBIfam" id="NF008729">
    <property type="entry name" value="PRK11747.1"/>
    <property type="match status" value="1"/>
</dbReference>
<comment type="cofactor">
    <cofactor evidence="11">
        <name>[4Fe-4S] cluster</name>
        <dbReference type="ChEBI" id="CHEBI:49883"/>
    </cofactor>
    <text evidence="11">Binds 1 [4Fe-4S] cluster.</text>
</comment>
<dbReference type="HAMAP" id="MF_02205">
    <property type="entry name" value="DinG_proteobact"/>
    <property type="match status" value="1"/>
</dbReference>
<feature type="region of interest" description="Disordered" evidence="12">
    <location>
        <begin position="188"/>
        <end position="207"/>
    </location>
</feature>
<dbReference type="InterPro" id="IPR039000">
    <property type="entry name" value="DinG_proteobact"/>
</dbReference>
<keyword evidence="15" id="KW-1185">Reference proteome</keyword>
<dbReference type="GO" id="GO:0003677">
    <property type="term" value="F:DNA binding"/>
    <property type="evidence" value="ECO:0007669"/>
    <property type="project" value="UniProtKB-UniRule"/>
</dbReference>
<dbReference type="PANTHER" id="PTHR11472">
    <property type="entry name" value="DNA REPAIR DEAD HELICASE RAD3/XP-D SUBFAMILY MEMBER"/>
    <property type="match status" value="1"/>
</dbReference>
<dbReference type="Proteomes" id="UP000017184">
    <property type="component" value="Chromosome"/>
</dbReference>
<dbReference type="eggNOG" id="COG1199">
    <property type="taxonomic scope" value="Bacteria"/>
</dbReference>
<dbReference type="AlphaFoldDB" id="U5NA36"/>
<evidence type="ECO:0000256" key="9">
    <source>
        <dbReference type="ARBA" id="ARBA00023125"/>
    </source>
</evidence>
<dbReference type="EMBL" id="CP004885">
    <property type="protein sequence ID" value="AGX88267.1"/>
    <property type="molecule type" value="Genomic_DNA"/>
</dbReference>
<dbReference type="SMART" id="SM00487">
    <property type="entry name" value="DEXDc"/>
    <property type="match status" value="1"/>
</dbReference>
<keyword evidence="5 11" id="KW-0347">Helicase</keyword>
<feature type="binding site" evidence="11">
    <location>
        <position position="259"/>
    </location>
    <ligand>
        <name>[4Fe-4S] cluster</name>
        <dbReference type="ChEBI" id="CHEBI:49883"/>
    </ligand>
</feature>
<keyword evidence="6 11" id="KW-0067">ATP-binding</keyword>
<dbReference type="InterPro" id="IPR010614">
    <property type="entry name" value="RAD3-like_helicase_DEAD"/>
</dbReference>
<evidence type="ECO:0000256" key="11">
    <source>
        <dbReference type="HAMAP-Rule" id="MF_02205"/>
    </source>
</evidence>
<evidence type="ECO:0000256" key="7">
    <source>
        <dbReference type="ARBA" id="ARBA00023004"/>
    </source>
</evidence>
<dbReference type="GO" id="GO:0046872">
    <property type="term" value="F:metal ion binding"/>
    <property type="evidence" value="ECO:0007669"/>
    <property type="project" value="UniProtKB-KW"/>
</dbReference>
<keyword evidence="1 11" id="KW-0004">4Fe-4S</keyword>
<sequence length="748" mass="81042">MQSAVCTRLPVQDMDALDDPDALDPDPDGSSGLLGGDEPDAAAAQPMDANAAARAMEAFDRLMASNPAFCQRPGQRAMAQRIADSLHDATPGNARRAIAVIQAGTGVGKSAAYLATAVGLALSCNTRVVVSTATVALQEQLLHKDLPALAAALDVPLTFALAKGRGRYVCKLQLERYADAEGGSLLDWAEDGTPQSEGEPRSRSQTAQFERRMRLYRSLAQALAEGEWAGDRDTLSQPMDPADWAPIAAERHTCTARHCPRYRDCCYYSAKLALVQAQVIVANHDLILASLGMRALPDPDKCILVFDEGHHLPSVALERFASAMDVTNLRWLDRLPGVLHSAAREMEHTPSIDVSATALQLRRAMQDIARALQGLVPIATTADSATHRFPNGVWPQELVEPMALTQEHACTLLHELTELGAALKRQARDNPTQSADCAARYANLGQMASRLSGVAQAASMLLAPEERSVAKWVEASAPSGIVTLRIHAGPLFAGGLLQERLWNVAQAVVITSATLTTCNSFDYFLRETGLQGLPQVSALAVDSPFDYARQGELVVVATAADPRNVEAYTQEVVQALLADLREVERGALALFTSRTQMQAAVNALDEALRERVLVQGDMARPRLLERHAERIAAGQPSILFGLQSFGEGLDLPGPLCEVLYIAKLPFAPPTDPVQEARAEWLRSRGGDPFHELVVPETGIRLLQWTGRAIRTETDRARLVCYDKRLTHTAYGRRILAGLPPYAKVQRNC</sequence>
<feature type="binding site" evidence="11">
    <location>
        <position position="265"/>
    </location>
    <ligand>
        <name>[4Fe-4S] cluster</name>
        <dbReference type="ChEBI" id="CHEBI:49883"/>
    </ligand>
</feature>
<dbReference type="Pfam" id="PF13307">
    <property type="entry name" value="Helicase_C_2"/>
    <property type="match status" value="1"/>
</dbReference>
<comment type="function">
    <text evidence="11">DNA-dependent ATPase and 5'-3' DNA helicase. Unwinds D-loops, R-loops, forked DNA and G-quadruplex DNA.</text>
</comment>
<keyword evidence="4 11" id="KW-0378">Hydrolase</keyword>
<accession>U5NA36</accession>
<dbReference type="GO" id="GO:0006281">
    <property type="term" value="P:DNA repair"/>
    <property type="evidence" value="ECO:0007669"/>
    <property type="project" value="TreeGrafter"/>
</dbReference>
<evidence type="ECO:0000256" key="6">
    <source>
        <dbReference type="ARBA" id="ARBA00022840"/>
    </source>
</evidence>
<dbReference type="InterPro" id="IPR014013">
    <property type="entry name" value="Helic_SF1/SF2_ATP-bd_DinG/Rad3"/>
</dbReference>
<evidence type="ECO:0000259" key="13">
    <source>
        <dbReference type="PROSITE" id="PS51193"/>
    </source>
</evidence>
<evidence type="ECO:0000256" key="1">
    <source>
        <dbReference type="ARBA" id="ARBA00022485"/>
    </source>
</evidence>
<dbReference type="InterPro" id="IPR027417">
    <property type="entry name" value="P-loop_NTPase"/>
</dbReference>
<dbReference type="SUPFAM" id="SSF52540">
    <property type="entry name" value="P-loop containing nucleoside triphosphate hydrolases"/>
    <property type="match status" value="1"/>
</dbReference>
<dbReference type="GO" id="GO:0005524">
    <property type="term" value="F:ATP binding"/>
    <property type="evidence" value="ECO:0007669"/>
    <property type="project" value="UniProtKB-UniRule"/>
</dbReference>
<dbReference type="EC" id="5.6.2.3" evidence="11"/>
<keyword evidence="3 11" id="KW-0547">Nucleotide-binding</keyword>
<dbReference type="HOGENOM" id="CLU_012117_4_1_4"/>
<comment type="similarity">
    <text evidence="11">Belongs to the helicase family. DinG subfamily. Type 1 sub-subfamily.</text>
</comment>
<dbReference type="STRING" id="946483.Cenrod_2199"/>
<keyword evidence="2 11" id="KW-0479">Metal-binding</keyword>
<keyword evidence="9 11" id="KW-0238">DNA-binding</keyword>
<dbReference type="Gene3D" id="3.40.50.300">
    <property type="entry name" value="P-loop containing nucleotide triphosphate hydrolases"/>
    <property type="match status" value="2"/>
</dbReference>
<dbReference type="GO" id="GO:0043139">
    <property type="term" value="F:5'-3' DNA helicase activity"/>
    <property type="evidence" value="ECO:0007669"/>
    <property type="project" value="UniProtKB-UniRule"/>
</dbReference>
<evidence type="ECO:0000313" key="14">
    <source>
        <dbReference type="EMBL" id="AGX88267.1"/>
    </source>
</evidence>
<evidence type="ECO:0000256" key="5">
    <source>
        <dbReference type="ARBA" id="ARBA00022806"/>
    </source>
</evidence>
<dbReference type="PANTHER" id="PTHR11472:SF59">
    <property type="entry name" value="ATP-DEPENDENT DNA HELICASE DING"/>
    <property type="match status" value="1"/>
</dbReference>
<evidence type="ECO:0000256" key="2">
    <source>
        <dbReference type="ARBA" id="ARBA00022723"/>
    </source>
</evidence>
<dbReference type="GO" id="GO:0009432">
    <property type="term" value="P:SOS response"/>
    <property type="evidence" value="ECO:0007669"/>
    <property type="project" value="TreeGrafter"/>
</dbReference>
<dbReference type="PROSITE" id="PS51193">
    <property type="entry name" value="HELICASE_ATP_BIND_2"/>
    <property type="match status" value="1"/>
</dbReference>
<evidence type="ECO:0000256" key="8">
    <source>
        <dbReference type="ARBA" id="ARBA00023014"/>
    </source>
</evidence>
<dbReference type="PATRIC" id="fig|946483.4.peg.2213"/>
<evidence type="ECO:0000256" key="3">
    <source>
        <dbReference type="ARBA" id="ARBA00022741"/>
    </source>
</evidence>
<dbReference type="InterPro" id="IPR006555">
    <property type="entry name" value="ATP-dep_Helicase_C"/>
</dbReference>